<dbReference type="InterPro" id="IPR036388">
    <property type="entry name" value="WH-like_DNA-bd_sf"/>
</dbReference>
<feature type="domain" description="HTH iclR-type" evidence="2">
    <location>
        <begin position="36"/>
        <end position="72"/>
    </location>
</feature>
<evidence type="ECO:0000313" key="4">
    <source>
        <dbReference type="Proteomes" id="UP001596380"/>
    </source>
</evidence>
<sequence>MSVAGGVAPRRIVSTTDLDKKHSGDIPVLPARPAGHSEPPAPAALCRRTGLARSTAHRLVTELVEWGGLERTDVLRYRIGLRLFEVGMRVPGRWRAHRGRAALP</sequence>
<keyword evidence="4" id="KW-1185">Reference proteome</keyword>
<dbReference type="EMBL" id="JBHSXS010000002">
    <property type="protein sequence ID" value="MFC6879347.1"/>
    <property type="molecule type" value="Genomic_DNA"/>
</dbReference>
<name>A0ABW2CC30_9ACTN</name>
<comment type="caution">
    <text evidence="3">The sequence shown here is derived from an EMBL/GenBank/DDBJ whole genome shotgun (WGS) entry which is preliminary data.</text>
</comment>
<evidence type="ECO:0000313" key="3">
    <source>
        <dbReference type="EMBL" id="MFC6879347.1"/>
    </source>
</evidence>
<protein>
    <submittedName>
        <fullName evidence="3">Helix-turn-helix domain-containing protein</fullName>
    </submittedName>
</protein>
<dbReference type="RefSeq" id="WP_309239965.1">
    <property type="nucleotide sequence ID" value="NZ_JBHSXS010000002.1"/>
</dbReference>
<dbReference type="Proteomes" id="UP001596380">
    <property type="component" value="Unassembled WGS sequence"/>
</dbReference>
<evidence type="ECO:0000259" key="2">
    <source>
        <dbReference type="Pfam" id="PF09339"/>
    </source>
</evidence>
<dbReference type="InterPro" id="IPR005471">
    <property type="entry name" value="Tscrpt_reg_IclR_N"/>
</dbReference>
<evidence type="ECO:0000256" key="1">
    <source>
        <dbReference type="SAM" id="MobiDB-lite"/>
    </source>
</evidence>
<dbReference type="SUPFAM" id="SSF46785">
    <property type="entry name" value="Winged helix' DNA-binding domain"/>
    <property type="match status" value="1"/>
</dbReference>
<proteinExistence type="predicted"/>
<dbReference type="Gene3D" id="1.10.10.10">
    <property type="entry name" value="Winged helix-like DNA-binding domain superfamily/Winged helix DNA-binding domain"/>
    <property type="match status" value="1"/>
</dbReference>
<organism evidence="3 4">
    <name type="scientific">Actinomadura yumaensis</name>
    <dbReference type="NCBI Taxonomy" id="111807"/>
    <lineage>
        <taxon>Bacteria</taxon>
        <taxon>Bacillati</taxon>
        <taxon>Actinomycetota</taxon>
        <taxon>Actinomycetes</taxon>
        <taxon>Streptosporangiales</taxon>
        <taxon>Thermomonosporaceae</taxon>
        <taxon>Actinomadura</taxon>
    </lineage>
</organism>
<dbReference type="InterPro" id="IPR036390">
    <property type="entry name" value="WH_DNA-bd_sf"/>
</dbReference>
<reference evidence="4" key="1">
    <citation type="journal article" date="2019" name="Int. J. Syst. Evol. Microbiol.">
        <title>The Global Catalogue of Microorganisms (GCM) 10K type strain sequencing project: providing services to taxonomists for standard genome sequencing and annotation.</title>
        <authorList>
            <consortium name="The Broad Institute Genomics Platform"/>
            <consortium name="The Broad Institute Genome Sequencing Center for Infectious Disease"/>
            <person name="Wu L."/>
            <person name="Ma J."/>
        </authorList>
    </citation>
    <scope>NUCLEOTIDE SEQUENCE [LARGE SCALE GENOMIC DNA]</scope>
    <source>
        <strain evidence="4">JCM 3369</strain>
    </source>
</reference>
<feature type="region of interest" description="Disordered" evidence="1">
    <location>
        <begin position="1"/>
        <end position="42"/>
    </location>
</feature>
<gene>
    <name evidence="3" type="ORF">ACFQKB_06160</name>
</gene>
<dbReference type="Pfam" id="PF09339">
    <property type="entry name" value="HTH_IclR"/>
    <property type="match status" value="1"/>
</dbReference>
<accession>A0ABW2CC30</accession>